<dbReference type="InterPro" id="IPR036390">
    <property type="entry name" value="WH_DNA-bd_sf"/>
</dbReference>
<dbReference type="GeneID" id="5125591"/>
<dbReference type="InParanoid" id="A5DM35"/>
<dbReference type="GO" id="GO:0005634">
    <property type="term" value="C:nucleus"/>
    <property type="evidence" value="ECO:0007669"/>
    <property type="project" value="TreeGrafter"/>
</dbReference>
<dbReference type="PANTHER" id="PTHR47961">
    <property type="entry name" value="DNA POLYMERASE THETA, PUTATIVE (AFU_ORTHOLOGUE AFUA_1G05260)-RELATED"/>
    <property type="match status" value="1"/>
</dbReference>
<dbReference type="Pfam" id="PF23445">
    <property type="entry name" value="WHD_SNRNP200"/>
    <property type="match status" value="1"/>
</dbReference>
<dbReference type="InterPro" id="IPR035892">
    <property type="entry name" value="C2_domain_sf"/>
</dbReference>
<dbReference type="InterPro" id="IPR041094">
    <property type="entry name" value="Brr2_helicase_PWI"/>
</dbReference>
<dbReference type="FunFam" id="1.10.10.10:FF:000024">
    <property type="entry name" value="U5 small nuclear ribonucleoprotein helicase"/>
    <property type="match status" value="1"/>
</dbReference>
<keyword evidence="4" id="KW-0347">Helicase</keyword>
<dbReference type="CDD" id="cd18795">
    <property type="entry name" value="SF2_C_Ski2"/>
    <property type="match status" value="1"/>
</dbReference>
<dbReference type="SUPFAM" id="SSF52540">
    <property type="entry name" value="P-loop containing nucleoside triphosphate hydrolases"/>
    <property type="match status" value="2"/>
</dbReference>
<accession>A5DM35</accession>
<evidence type="ECO:0000256" key="5">
    <source>
        <dbReference type="ARBA" id="ARBA00022840"/>
    </source>
</evidence>
<dbReference type="FunCoup" id="A5DM35">
    <property type="interactions" value="1289"/>
</dbReference>
<dbReference type="InterPro" id="IPR011545">
    <property type="entry name" value="DEAD/DEAH_box_helicase_dom"/>
</dbReference>
<evidence type="ECO:0000256" key="4">
    <source>
        <dbReference type="ARBA" id="ARBA00022806"/>
    </source>
</evidence>
<dbReference type="SMART" id="SM00487">
    <property type="entry name" value="DEXDc"/>
    <property type="match status" value="1"/>
</dbReference>
<evidence type="ECO:0000256" key="1">
    <source>
        <dbReference type="ARBA" id="ARBA00022737"/>
    </source>
</evidence>
<dbReference type="Pfam" id="PF21188">
    <property type="entry name" value="BRR2_plug"/>
    <property type="match status" value="1"/>
</dbReference>
<keyword evidence="2" id="KW-0547">Nucleotide-binding</keyword>
<dbReference type="SMART" id="SM00490">
    <property type="entry name" value="HELICc"/>
    <property type="match status" value="1"/>
</dbReference>
<dbReference type="Gene3D" id="3.40.50.300">
    <property type="entry name" value="P-loop containing nucleotide triphosphate hydrolases"/>
    <property type="match status" value="3"/>
</dbReference>
<dbReference type="PANTHER" id="PTHR47961:SF4">
    <property type="entry name" value="ACTIVATING SIGNAL COINTEGRATOR 1 COMPLEX SUBUNIT 3"/>
    <property type="match status" value="1"/>
</dbReference>
<dbReference type="GO" id="GO:0016787">
    <property type="term" value="F:hydrolase activity"/>
    <property type="evidence" value="ECO:0007669"/>
    <property type="project" value="UniProtKB-KW"/>
</dbReference>
<keyword evidence="3" id="KW-0378">Hydrolase</keyword>
<dbReference type="InterPro" id="IPR027417">
    <property type="entry name" value="P-loop_NTPase"/>
</dbReference>
<dbReference type="GO" id="GO:0003676">
    <property type="term" value="F:nucleic acid binding"/>
    <property type="evidence" value="ECO:0007669"/>
    <property type="project" value="InterPro"/>
</dbReference>
<dbReference type="Pfam" id="PF02889">
    <property type="entry name" value="Sec63"/>
    <property type="match status" value="1"/>
</dbReference>
<feature type="compositionally biased region" description="Basic and acidic residues" evidence="6">
    <location>
        <begin position="38"/>
        <end position="61"/>
    </location>
</feature>
<dbReference type="InterPro" id="IPR036388">
    <property type="entry name" value="WH-like_DNA-bd_sf"/>
</dbReference>
<dbReference type="OrthoDB" id="5575at2759"/>
<evidence type="ECO:0000256" key="2">
    <source>
        <dbReference type="ARBA" id="ARBA00022741"/>
    </source>
</evidence>
<keyword evidence="10" id="KW-1185">Reference proteome</keyword>
<dbReference type="GO" id="GO:0005524">
    <property type="term" value="F:ATP binding"/>
    <property type="evidence" value="ECO:0007669"/>
    <property type="project" value="UniProtKB-KW"/>
</dbReference>
<evidence type="ECO:0000256" key="6">
    <source>
        <dbReference type="SAM" id="MobiDB-lite"/>
    </source>
</evidence>
<dbReference type="GO" id="GO:0006397">
    <property type="term" value="P:mRNA processing"/>
    <property type="evidence" value="ECO:0007669"/>
    <property type="project" value="UniProtKB-ARBA"/>
</dbReference>
<evidence type="ECO:0000313" key="9">
    <source>
        <dbReference type="EMBL" id="EDK40238.2"/>
    </source>
</evidence>
<dbReference type="Pfam" id="PF18149">
    <property type="entry name" value="Helicase_PWI"/>
    <property type="match status" value="1"/>
</dbReference>
<dbReference type="InterPro" id="IPR001650">
    <property type="entry name" value="Helicase_C-like"/>
</dbReference>
<dbReference type="KEGG" id="pgu:PGUG_04336"/>
<dbReference type="Gene3D" id="1.10.3380.10">
    <property type="entry name" value="Sec63 N-terminal domain-like domain"/>
    <property type="match status" value="1"/>
</dbReference>
<evidence type="ECO:0008006" key="11">
    <source>
        <dbReference type="Google" id="ProtNLM"/>
    </source>
</evidence>
<dbReference type="FunFam" id="3.40.50.300:FF:000062">
    <property type="entry name" value="U5 small nuclear ribonucleoprotein helicase"/>
    <property type="match status" value="1"/>
</dbReference>
<dbReference type="PROSITE" id="PS51194">
    <property type="entry name" value="HELICASE_CTER"/>
    <property type="match status" value="1"/>
</dbReference>
<dbReference type="SMART" id="SM00973">
    <property type="entry name" value="Sec63"/>
    <property type="match status" value="1"/>
</dbReference>
<dbReference type="SUPFAM" id="SSF158702">
    <property type="entry name" value="Sec63 N-terminal domain-like"/>
    <property type="match status" value="1"/>
</dbReference>
<feature type="compositionally biased region" description="Acidic residues" evidence="6">
    <location>
        <begin position="183"/>
        <end position="201"/>
    </location>
</feature>
<dbReference type="FunFam" id="3.40.50.300:FF:000102">
    <property type="entry name" value="RNA helicase, activating signal cointegrator 1"/>
    <property type="match status" value="1"/>
</dbReference>
<evidence type="ECO:0000259" key="7">
    <source>
        <dbReference type="PROSITE" id="PS51192"/>
    </source>
</evidence>
<feature type="domain" description="Helicase C-terminal" evidence="8">
    <location>
        <begin position="676"/>
        <end position="886"/>
    </location>
</feature>
<feature type="compositionally biased region" description="Basic residues" evidence="6">
    <location>
        <begin position="362"/>
        <end position="371"/>
    </location>
</feature>
<dbReference type="OMA" id="MNPKEFN"/>
<evidence type="ECO:0000313" key="10">
    <source>
        <dbReference type="Proteomes" id="UP000001997"/>
    </source>
</evidence>
<dbReference type="InterPro" id="IPR004179">
    <property type="entry name" value="Sec63-dom"/>
</dbReference>
<feature type="region of interest" description="Disordered" evidence="6">
    <location>
        <begin position="1"/>
        <end position="76"/>
    </location>
</feature>
<organism evidence="9 10">
    <name type="scientific">Meyerozyma guilliermondii (strain ATCC 6260 / CBS 566 / DSM 6381 / JCM 1539 / NBRC 10279 / NRRL Y-324)</name>
    <name type="common">Yeast</name>
    <name type="synonym">Candida guilliermondii</name>
    <dbReference type="NCBI Taxonomy" id="294746"/>
    <lineage>
        <taxon>Eukaryota</taxon>
        <taxon>Fungi</taxon>
        <taxon>Dikarya</taxon>
        <taxon>Ascomycota</taxon>
        <taxon>Saccharomycotina</taxon>
        <taxon>Pichiomycetes</taxon>
        <taxon>Debaryomycetaceae</taxon>
        <taxon>Meyerozyma</taxon>
    </lineage>
</organism>
<reference evidence="9 10" key="1">
    <citation type="journal article" date="2009" name="Nature">
        <title>Evolution of pathogenicity and sexual reproduction in eight Candida genomes.</title>
        <authorList>
            <person name="Butler G."/>
            <person name="Rasmussen M.D."/>
            <person name="Lin M.F."/>
            <person name="Santos M.A."/>
            <person name="Sakthikumar S."/>
            <person name="Munro C.A."/>
            <person name="Rheinbay E."/>
            <person name="Grabherr M."/>
            <person name="Forche A."/>
            <person name="Reedy J.L."/>
            <person name="Agrafioti I."/>
            <person name="Arnaud M.B."/>
            <person name="Bates S."/>
            <person name="Brown A.J."/>
            <person name="Brunke S."/>
            <person name="Costanzo M.C."/>
            <person name="Fitzpatrick D.A."/>
            <person name="de Groot P.W."/>
            <person name="Harris D."/>
            <person name="Hoyer L.L."/>
            <person name="Hube B."/>
            <person name="Klis F.M."/>
            <person name="Kodira C."/>
            <person name="Lennard N."/>
            <person name="Logue M.E."/>
            <person name="Martin R."/>
            <person name="Neiman A.M."/>
            <person name="Nikolaou E."/>
            <person name="Quail M.A."/>
            <person name="Quinn J."/>
            <person name="Santos M.C."/>
            <person name="Schmitzberger F.F."/>
            <person name="Sherlock G."/>
            <person name="Shah P."/>
            <person name="Silverstein K.A."/>
            <person name="Skrzypek M.S."/>
            <person name="Soll D."/>
            <person name="Staggs R."/>
            <person name="Stansfield I."/>
            <person name="Stumpf M.P."/>
            <person name="Sudbery P.E."/>
            <person name="Srikantha T."/>
            <person name="Zeng Q."/>
            <person name="Berman J."/>
            <person name="Berriman M."/>
            <person name="Heitman J."/>
            <person name="Gow N.A."/>
            <person name="Lorenz M.C."/>
            <person name="Birren B.W."/>
            <person name="Kellis M."/>
            <person name="Cuomo C.A."/>
        </authorList>
    </citation>
    <scope>NUCLEOTIDE SEQUENCE [LARGE SCALE GENOMIC DNA]</scope>
    <source>
        <strain evidence="10">ATCC 6260 / CBS 566 / DSM 6381 / JCM 1539 / NBRC 10279 / NRRL Y-324</strain>
    </source>
</reference>
<dbReference type="InterPro" id="IPR048863">
    <property type="entry name" value="BRR2_plug"/>
</dbReference>
<dbReference type="Gene3D" id="2.60.40.150">
    <property type="entry name" value="C2 domain"/>
    <property type="match status" value="1"/>
</dbReference>
<gene>
    <name evidence="9" type="ORF">PGUG_04336</name>
</gene>
<feature type="region of interest" description="Disordered" evidence="6">
    <location>
        <begin position="165"/>
        <end position="219"/>
    </location>
</feature>
<sequence>MSYNQYKYEEMSNMVLKPGRRPREEISDAPSSLSGRISVKEMGSRVERVKPTSENDQERPSKNPSTTKSDGYAPEVSTEVSYYPTTAENGHIFELLMTSVNTILPDSSHEVILSAADAVLDICKQQDVNNKQKQSEIEALLETKLDSNAFDEILKLCNRITDYDAREENEETEENLDGVPIVFDEEDEEDENPQDSEEEDDKIVGPSIEPNDQDSSLVGSNDITVKTETTQSASESNIIPLHEIDQYYLQRRLAFIYGDENASETQTMAEKMNKLLQNADLSTRDLENELMEILDYDHFDLVTFCLENRWRLVYKMKLLDGVDETKVYDEMRSLNLHGLVDEFQGVRQSSKRRLSDSETSVKKQKKISTKRQPREVDLSALAFDQGSHMISTNRVKLPPGSYQQKKKSYDIISIPAPTPAEDNDPLISISELPSWAQEVFPSSETTNLNRIQSKIYPSAFKTDENLLLCAPTGAGKTNVAMLTILRTLEHYRKEDGRFDLGEFKIVYVAPLKALVQEQKREFERRLTPTFGITVNELTGDSSLSAQQISETQIIVTTPEKWDVITRKGSEVPHVSLTRLVIIDEIHLLHDDRGPVLESIIARTQRQMESSGEPIRLVGLSATLPNYKDVAKFLRVDFEKGLFYFDATYRPCPLEQHFIGIKEKKAIKKVQAMNEACYDKMIESLESKHQIIIFVHSRKDTYKTAVWLRDKLVENEKLNLVQTTAGSKEILRQEAEAVRNQNLAEVIGGGFGMHHAGLNRDERSLVEDLFAQGHIRVLVSTATLAWGVNLPAHTVVIKGTETYSPELGSWVQLSPQDILQMLGRAGRPRYDKSGEGVIITSSDDIQYYLAILNQQLPIESQMMSKLVDIINAEVVLGSVTTRQQVVEWLSYTYLYIRMLRAPALYRVGADYADDKLLSDKREDLSHSALQILHRHKMVQYDMESGAIKSTELGKIASHFYIGYETISAYNNNLKSWSTIVDVFRIFCMSGEFRLIPIRQEEKLEVTKLAQKCPIPIKEAATEPIAKVNVLLQTYISRLSLDGFALVADMVYITQSAGRLFRALHEIALKKKWSAIARTTLDVCKMVERRMWLVNSPLRQFGELASPQIIRAAEGSHLPWNSYFDLEASELAEAIAFKGNSQKVHQLLQQFPRNKMDYLLQPITSKMIRVQFEIVPNFNWNVNLHGNSQRFLLLIEDCDGETILFSDNFTVYRRNAQKPHIIEAAVPFMDPEQPQYFASVISESWINCETRIPLMLNNIQVPKKGSSFTELLDLHSVETSELKNEAFSKCFDFRYFNRFQSQAFNALYWTSHNVLVGMSKNNGKTVCAELAVLAHWRAGGGRIVYLNPNLEKLKRVGKSWSKRFHGLTDPPKEINCLSGDPTVDLALLSSSHLVLATPDQWDRISRRWKQRRAIQSVDLYVADRCTFG</sequence>
<name>A5DM35_PICGU</name>
<dbReference type="SUPFAM" id="SSF46785">
    <property type="entry name" value="Winged helix' DNA-binding domain"/>
    <property type="match status" value="1"/>
</dbReference>
<dbReference type="Pfam" id="PF00271">
    <property type="entry name" value="Helicase_C"/>
    <property type="match status" value="1"/>
</dbReference>
<dbReference type="InterPro" id="IPR050474">
    <property type="entry name" value="Hel308_SKI2-like"/>
</dbReference>
<feature type="compositionally biased region" description="Acidic residues" evidence="6">
    <location>
        <begin position="167"/>
        <end position="176"/>
    </location>
</feature>
<dbReference type="Gene3D" id="1.10.10.10">
    <property type="entry name" value="Winged helix-like DNA-binding domain superfamily/Winged helix DNA-binding domain"/>
    <property type="match status" value="1"/>
</dbReference>
<dbReference type="InterPro" id="IPR014001">
    <property type="entry name" value="Helicase_ATP-bd"/>
</dbReference>
<evidence type="ECO:0000259" key="8">
    <source>
        <dbReference type="PROSITE" id="PS51194"/>
    </source>
</evidence>
<dbReference type="EMBL" id="CH408159">
    <property type="protein sequence ID" value="EDK40238.2"/>
    <property type="molecule type" value="Genomic_DNA"/>
</dbReference>
<dbReference type="PROSITE" id="PS51192">
    <property type="entry name" value="HELICASE_ATP_BIND_1"/>
    <property type="match status" value="1"/>
</dbReference>
<dbReference type="HOGENOM" id="CLU_000335_1_0_1"/>
<dbReference type="RefSeq" id="XP_001483607.2">
    <property type="nucleotide sequence ID" value="XM_001483557.1"/>
</dbReference>
<evidence type="ECO:0000256" key="3">
    <source>
        <dbReference type="ARBA" id="ARBA00022801"/>
    </source>
</evidence>
<dbReference type="eggNOG" id="KOG0951">
    <property type="taxonomic scope" value="Eukaryota"/>
</dbReference>
<dbReference type="InterPro" id="IPR057842">
    <property type="entry name" value="WH_MER3"/>
</dbReference>
<dbReference type="FunFam" id="1.10.3380.10:FF:000001">
    <property type="entry name" value="U5 small nuclear ribonucleoprotein helicase"/>
    <property type="match status" value="1"/>
</dbReference>
<dbReference type="GO" id="GO:0004386">
    <property type="term" value="F:helicase activity"/>
    <property type="evidence" value="ECO:0007669"/>
    <property type="project" value="UniProtKB-KW"/>
</dbReference>
<feature type="region of interest" description="Disordered" evidence="6">
    <location>
        <begin position="350"/>
        <end position="372"/>
    </location>
</feature>
<feature type="domain" description="Helicase ATP-binding" evidence="7">
    <location>
        <begin position="457"/>
        <end position="641"/>
    </location>
</feature>
<dbReference type="CDD" id="cd18019">
    <property type="entry name" value="DEXHc_Brr2_1"/>
    <property type="match status" value="1"/>
</dbReference>
<dbReference type="Gene3D" id="1.10.150.20">
    <property type="entry name" value="5' to 3' exonuclease, C-terminal subdomain"/>
    <property type="match status" value="1"/>
</dbReference>
<keyword evidence="5" id="KW-0067">ATP-binding</keyword>
<protein>
    <recommendedName>
        <fullName evidence="11">RNA helicase</fullName>
    </recommendedName>
</protein>
<dbReference type="STRING" id="294746.A5DM35"/>
<keyword evidence="1" id="KW-0677">Repeat</keyword>
<dbReference type="Proteomes" id="UP000001997">
    <property type="component" value="Unassembled WGS sequence"/>
</dbReference>
<proteinExistence type="predicted"/>
<dbReference type="Pfam" id="PF00270">
    <property type="entry name" value="DEAD"/>
    <property type="match status" value="2"/>
</dbReference>